<sequence>MSQLKEDEPTDNAKKNESFPLNCKVSELALACGCLKWGQEKHVYGMDFLESHASLFHAVRSVVKSWRKTVEYDKGKHLEVKKSDVSPGKEDIIKEYFSILKDKKEDKNTITRQPSKSICRTVHSKHLLMSKSKSVIFRKQRKPEELPPSRLFPYLVLIKNCVPLPLSILQRLCLSGEILCKIQYSTRKHRKKKEVSLPESEERPVPKPQTVTEVQYVTFDSLKELQWMLFKGLVKRKPKTVGMWREPSYSFGIQSLTSVKKAEYILPLIPKDWIIDDSLKFSEEMPRLLLQYNPSS</sequence>
<evidence type="ECO:0000313" key="2">
    <source>
        <dbReference type="Proteomes" id="UP000826234"/>
    </source>
</evidence>
<accession>A0ABQ7TFJ1</accession>
<organism evidence="1 2">
    <name type="scientific">Phrynosoma platyrhinos</name>
    <name type="common">Desert horned lizard</name>
    <dbReference type="NCBI Taxonomy" id="52577"/>
    <lineage>
        <taxon>Eukaryota</taxon>
        <taxon>Metazoa</taxon>
        <taxon>Chordata</taxon>
        <taxon>Craniata</taxon>
        <taxon>Vertebrata</taxon>
        <taxon>Euteleostomi</taxon>
        <taxon>Lepidosauria</taxon>
        <taxon>Squamata</taxon>
        <taxon>Bifurcata</taxon>
        <taxon>Unidentata</taxon>
        <taxon>Episquamata</taxon>
        <taxon>Toxicofera</taxon>
        <taxon>Iguania</taxon>
        <taxon>Phrynosomatidae</taxon>
        <taxon>Phrynosomatinae</taxon>
        <taxon>Phrynosoma</taxon>
    </lineage>
</organism>
<reference evidence="1 2" key="1">
    <citation type="journal article" date="2022" name="Gigascience">
        <title>A chromosome-level genome assembly and annotation of the desert horned lizard, Phrynosoma platyrhinos, provides insight into chromosomal rearrangements among reptiles.</title>
        <authorList>
            <person name="Koochekian N."/>
            <person name="Ascanio A."/>
            <person name="Farleigh K."/>
            <person name="Card D.C."/>
            <person name="Schield D.R."/>
            <person name="Castoe T.A."/>
            <person name="Jezkova T."/>
        </authorList>
    </citation>
    <scope>NUCLEOTIDE SEQUENCE [LARGE SCALE GENOMIC DNA]</scope>
    <source>
        <strain evidence="1">NK-2021</strain>
    </source>
</reference>
<protein>
    <submittedName>
        <fullName evidence="1">Uncharacterized protein</fullName>
    </submittedName>
</protein>
<proteinExistence type="predicted"/>
<name>A0ABQ7TFJ1_PHRPL</name>
<keyword evidence="2" id="KW-1185">Reference proteome</keyword>
<evidence type="ECO:0000313" key="1">
    <source>
        <dbReference type="EMBL" id="KAH0628217.1"/>
    </source>
</evidence>
<comment type="caution">
    <text evidence="1">The sequence shown here is derived from an EMBL/GenBank/DDBJ whole genome shotgun (WGS) entry which is preliminary data.</text>
</comment>
<dbReference type="Proteomes" id="UP000826234">
    <property type="component" value="Unassembled WGS sequence"/>
</dbReference>
<gene>
    <name evidence="1" type="ORF">JD844_009089</name>
</gene>
<dbReference type="EMBL" id="JAIPUX010000439">
    <property type="protein sequence ID" value="KAH0628217.1"/>
    <property type="molecule type" value="Genomic_DNA"/>
</dbReference>